<feature type="transmembrane region" description="Helical" evidence="1">
    <location>
        <begin position="67"/>
        <end position="93"/>
    </location>
</feature>
<accession>A0A3A1N6G6</accession>
<comment type="caution">
    <text evidence="2">The sequence shown here is derived from an EMBL/GenBank/DDBJ whole genome shotgun (WGS) entry which is preliminary data.</text>
</comment>
<evidence type="ECO:0000313" key="2">
    <source>
        <dbReference type="EMBL" id="RIV31384.1"/>
    </source>
</evidence>
<evidence type="ECO:0000256" key="1">
    <source>
        <dbReference type="SAM" id="Phobius"/>
    </source>
</evidence>
<sequence length="95" mass="10223">MSISKRYLIILSLVLVLLSIPFTAMQFSSEVNWSLFDFLVAGGLLLALGFAIDFVARKAKSFNNKIIAIVAIVISFLLVWAELAVGVFGTALAGS</sequence>
<evidence type="ECO:0000313" key="3">
    <source>
        <dbReference type="Proteomes" id="UP000266067"/>
    </source>
</evidence>
<dbReference type="EMBL" id="QXFH01000076">
    <property type="protein sequence ID" value="RIV31384.1"/>
    <property type="molecule type" value="Genomic_DNA"/>
</dbReference>
<keyword evidence="3" id="KW-1185">Reference proteome</keyword>
<feature type="transmembrane region" description="Helical" evidence="1">
    <location>
        <begin position="7"/>
        <end position="27"/>
    </location>
</feature>
<dbReference type="RefSeq" id="WP_119608609.1">
    <property type="nucleotide sequence ID" value="NZ_QXFH01000076.1"/>
</dbReference>
<organism evidence="2 3">
    <name type="scientific">Flagellimonas lutimaris</name>
    <dbReference type="NCBI Taxonomy" id="475082"/>
    <lineage>
        <taxon>Bacteria</taxon>
        <taxon>Pseudomonadati</taxon>
        <taxon>Bacteroidota</taxon>
        <taxon>Flavobacteriia</taxon>
        <taxon>Flavobacteriales</taxon>
        <taxon>Flavobacteriaceae</taxon>
        <taxon>Flagellimonas</taxon>
    </lineage>
</organism>
<keyword evidence="1" id="KW-0472">Membrane</keyword>
<protein>
    <submittedName>
        <fullName evidence="2">Uncharacterized protein</fullName>
    </submittedName>
</protein>
<dbReference type="AlphaFoldDB" id="A0A3A1N6G6"/>
<reference evidence="2 3" key="1">
    <citation type="submission" date="2018-08" db="EMBL/GenBank/DDBJ databases">
        <title>Proposal of Muricauda 72 sp.nov. and Muricauda NH166 sp.nov., isolated from seawater.</title>
        <authorList>
            <person name="Cheng H."/>
            <person name="Wu Y.-H."/>
            <person name="Guo L.-L."/>
            <person name="Xu X.-W."/>
        </authorList>
    </citation>
    <scope>NUCLEOTIDE SEQUENCE [LARGE SCALE GENOMIC DNA]</scope>
    <source>
        <strain evidence="2 3">KCTC 22173</strain>
    </source>
</reference>
<name>A0A3A1N6G6_9FLAO</name>
<keyword evidence="1" id="KW-1133">Transmembrane helix</keyword>
<feature type="transmembrane region" description="Helical" evidence="1">
    <location>
        <begin position="33"/>
        <end position="55"/>
    </location>
</feature>
<gene>
    <name evidence="2" type="ORF">D2V08_13075</name>
</gene>
<proteinExistence type="predicted"/>
<keyword evidence="1" id="KW-0812">Transmembrane</keyword>
<dbReference type="Proteomes" id="UP000266067">
    <property type="component" value="Unassembled WGS sequence"/>
</dbReference>